<comment type="caution">
    <text evidence="5">The sequence shown here is derived from an EMBL/GenBank/DDBJ whole genome shotgun (WGS) entry which is preliminary data.</text>
</comment>
<evidence type="ECO:0000256" key="3">
    <source>
        <dbReference type="PROSITE-ProRule" id="PRU01191"/>
    </source>
</evidence>
<dbReference type="Pfam" id="PF03514">
    <property type="entry name" value="GRAS"/>
    <property type="match status" value="1"/>
</dbReference>
<dbReference type="InterPro" id="IPR005202">
    <property type="entry name" value="TF_GRAS"/>
</dbReference>
<dbReference type="PANTHER" id="PTHR31636">
    <property type="entry name" value="OSJNBA0084A10.13 PROTEIN-RELATED"/>
    <property type="match status" value="1"/>
</dbReference>
<accession>A0A7J8X048</accession>
<evidence type="ECO:0000256" key="1">
    <source>
        <dbReference type="ARBA" id="ARBA00023015"/>
    </source>
</evidence>
<reference evidence="5 6" key="1">
    <citation type="journal article" date="2019" name="Genome Biol. Evol.">
        <title>Insights into the evolution of the New World diploid cottons (Gossypium, subgenus Houzingenia) based on genome sequencing.</title>
        <authorList>
            <person name="Grover C.E."/>
            <person name="Arick M.A. 2nd"/>
            <person name="Thrash A."/>
            <person name="Conover J.L."/>
            <person name="Sanders W.S."/>
            <person name="Peterson D.G."/>
            <person name="Frelichowski J.E."/>
            <person name="Scheffler J.A."/>
            <person name="Scheffler B.E."/>
            <person name="Wendel J.F."/>
        </authorList>
    </citation>
    <scope>NUCLEOTIDE SEQUENCE [LARGE SCALE GENOMIC DNA]</scope>
    <source>
        <strain evidence="5">185</strain>
        <tissue evidence="5">Leaf</tissue>
    </source>
</reference>
<evidence type="ECO:0000256" key="4">
    <source>
        <dbReference type="SAM" id="MobiDB-lite"/>
    </source>
</evidence>
<keyword evidence="2" id="KW-0804">Transcription</keyword>
<comment type="similarity">
    <text evidence="3">Belongs to the GRAS family.</text>
</comment>
<keyword evidence="1" id="KW-0805">Transcription regulation</keyword>
<dbReference type="EMBL" id="JABFAA010000004">
    <property type="protein sequence ID" value="MBA0680602.1"/>
    <property type="molecule type" value="Genomic_DNA"/>
</dbReference>
<evidence type="ECO:0000256" key="2">
    <source>
        <dbReference type="ARBA" id="ARBA00023163"/>
    </source>
</evidence>
<comment type="caution">
    <text evidence="3">Lacks conserved residue(s) required for the propagation of feature annotation.</text>
</comment>
<dbReference type="Proteomes" id="UP000593577">
    <property type="component" value="Unassembled WGS sequence"/>
</dbReference>
<gene>
    <name evidence="5" type="ORF">Goari_012292</name>
</gene>
<dbReference type="AlphaFoldDB" id="A0A7J8X048"/>
<sequence length="479" mass="53305">MNPFSLLDLNFRRIFFDGASNSTTRESLVTHPREVKDSNEPSGRAGHAPTIEGVCGTAQAHDSNANEEVDEDVAVIPQKLLQVSSLAFPDFNEHIDTELAICSFFCKDTSRSQAIRPVGLSVEKPIESNINSCSIKQNIRLPLLTTTTAQNPFLSNLEASGSSASSESHSLGLQLNEQATEHEVWRTTMGSIRGLRLCTYLQLVLKQLDQNVRSSRIRKLELLLEACISLYFFNNVGFMSVFEIHKTSNTKNTTAINHSIAQLGGLASLRGIAISRLTTGSDTSSHKALASFFLSQLLESLTKWMTTMSLRGERLSSLYRFRHQARASVQSLASRTNPPSHVRVTGIGECKQELNKIGDMLIGFARALNFVDRLEDIRLLMLRVNEESVAMNCVFQLQKTLYDRDGGALRDFLGLIRSTNPTVVTVAKQEAEHNVLSLETRVTHNRSHSSTFSGESMTIHSYYLDTKEEFDSMLYFCPS</sequence>
<proteinExistence type="inferred from homology"/>
<organism evidence="5 6">
    <name type="scientific">Gossypium aridum</name>
    <name type="common">American cotton</name>
    <name type="synonym">Erioxylum aridum</name>
    <dbReference type="NCBI Taxonomy" id="34290"/>
    <lineage>
        <taxon>Eukaryota</taxon>
        <taxon>Viridiplantae</taxon>
        <taxon>Streptophyta</taxon>
        <taxon>Embryophyta</taxon>
        <taxon>Tracheophyta</taxon>
        <taxon>Spermatophyta</taxon>
        <taxon>Magnoliopsida</taxon>
        <taxon>eudicotyledons</taxon>
        <taxon>Gunneridae</taxon>
        <taxon>Pentapetalae</taxon>
        <taxon>rosids</taxon>
        <taxon>malvids</taxon>
        <taxon>Malvales</taxon>
        <taxon>Malvaceae</taxon>
        <taxon>Malvoideae</taxon>
        <taxon>Gossypium</taxon>
    </lineage>
</organism>
<protein>
    <submittedName>
        <fullName evidence="5">Uncharacterized protein</fullName>
    </submittedName>
</protein>
<name>A0A7J8X048_GOSAI</name>
<keyword evidence="6" id="KW-1185">Reference proteome</keyword>
<evidence type="ECO:0000313" key="5">
    <source>
        <dbReference type="EMBL" id="MBA0680602.1"/>
    </source>
</evidence>
<evidence type="ECO:0000313" key="6">
    <source>
        <dbReference type="Proteomes" id="UP000593577"/>
    </source>
</evidence>
<dbReference type="PROSITE" id="PS50985">
    <property type="entry name" value="GRAS"/>
    <property type="match status" value="1"/>
</dbReference>
<feature type="region of interest" description="Disordered" evidence="4">
    <location>
        <begin position="26"/>
        <end position="48"/>
    </location>
</feature>